<keyword evidence="3" id="KW-1133">Transmembrane helix</keyword>
<feature type="domain" description="KAP NTPase" evidence="4">
    <location>
        <begin position="447"/>
        <end position="565"/>
    </location>
</feature>
<evidence type="ECO:0000313" key="5">
    <source>
        <dbReference type="EMBL" id="SES10292.1"/>
    </source>
</evidence>
<evidence type="ECO:0000256" key="2">
    <source>
        <dbReference type="SAM" id="MobiDB-lite"/>
    </source>
</evidence>
<feature type="repeat" description="WD" evidence="1">
    <location>
        <begin position="90"/>
        <end position="133"/>
    </location>
</feature>
<dbReference type="InterPro" id="IPR015943">
    <property type="entry name" value="WD40/YVTN_repeat-like_dom_sf"/>
</dbReference>
<dbReference type="InterPro" id="IPR036322">
    <property type="entry name" value="WD40_repeat_dom_sf"/>
</dbReference>
<dbReference type="PROSITE" id="PS50082">
    <property type="entry name" value="WD_REPEATS_2"/>
    <property type="match status" value="1"/>
</dbReference>
<evidence type="ECO:0000256" key="1">
    <source>
        <dbReference type="PROSITE-ProRule" id="PRU00221"/>
    </source>
</evidence>
<feature type="region of interest" description="Disordered" evidence="2">
    <location>
        <begin position="559"/>
        <end position="587"/>
    </location>
</feature>
<dbReference type="InterPro" id="IPR027417">
    <property type="entry name" value="P-loop_NTPase"/>
</dbReference>
<feature type="region of interest" description="Disordered" evidence="2">
    <location>
        <begin position="32"/>
        <end position="58"/>
    </location>
</feature>
<dbReference type="AlphaFoldDB" id="A0A1H9ULQ2"/>
<dbReference type="PANTHER" id="PTHR22674">
    <property type="entry name" value="NTPASE, KAP FAMILY P-LOOP DOMAIN-CONTAINING 1"/>
    <property type="match status" value="1"/>
</dbReference>
<dbReference type="Proteomes" id="UP000199503">
    <property type="component" value="Unassembled WGS sequence"/>
</dbReference>
<dbReference type="Gene3D" id="2.130.10.10">
    <property type="entry name" value="YVTN repeat-like/Quinoprotein amine dehydrogenase"/>
    <property type="match status" value="1"/>
</dbReference>
<keyword evidence="1" id="KW-0853">WD repeat</keyword>
<dbReference type="InterPro" id="IPR001680">
    <property type="entry name" value="WD40_rpt"/>
</dbReference>
<sequence length="719" mass="79683">MELERTIQLRAPIIGIAVVDPPDPRLVVSFDEPERPPELVNPRTGGHSPSLRTRVREQRPTRTVQIEDLTIWAEDVTITVLEEDHVLATLKGHRTPVTALAVLPAVGGPLLVSGSEDGSVRIWDPRTGRQVGQSSATRVTTLATFTGVDGRTRVVSGGKTGRLRIWDPRLPAPPRTGVVSTRGFSDRVARLDLLGRGALVRALRDMLDPREDDPPTVITVEGAWGSGKSTLLELVKEQLAVPPAEAPRGRRLTVFAADRGLWRQGARKPRPTEVVPTTKPLVVSFNPWRHQSSEQVWAGLAKTVTEAVEAAIMPDRNMRERYWFTRNAERVDRRHLQRQLWKRIVSPLLSLAGLGFGLTVLNALANLKLGWAWWVTVGLAAAGVLHTGWRYLFARASAFLPGELFARPVLSNAFSGTTTDPLIRDPYYNARAGYLYLVQHDVQVLLEDLRAHGHQLVLLIDDLDRCTPRTTAQVFEAVNVFLSDDFPATRFVLGLNTTVVASHVDHAYKELADADIVTHPDDPSPGWTFLRKLVQLPVRMPRTTVDNVDDVLLAQLGSVHEDRPLPSEPEPVSNGSDAAGPSEPLPPNEQEIIAIERHAEVRKVLRHRLRAQPEQSVREEKRLLNVWQFYLRVLGTVDVDEAAHLVVIAEIATRWPAYLHRLRGGWKGLADSARDDVGWGTQIAKLGFGYGDRGAAANLRKLLLDCDASAVARLADRLF</sequence>
<dbReference type="InterPro" id="IPR052754">
    <property type="entry name" value="NTPase_KAP_P-loop"/>
</dbReference>
<dbReference type="InterPro" id="IPR011646">
    <property type="entry name" value="KAP_P-loop"/>
</dbReference>
<dbReference type="SUPFAM" id="SSF50978">
    <property type="entry name" value="WD40 repeat-like"/>
    <property type="match status" value="1"/>
</dbReference>
<keyword evidence="6" id="KW-1185">Reference proteome</keyword>
<feature type="domain" description="KAP NTPase" evidence="4">
    <location>
        <begin position="203"/>
        <end position="309"/>
    </location>
</feature>
<protein>
    <submittedName>
        <fullName evidence="5">WD domain-containing protein, G-beta repeat-containing protein</fullName>
    </submittedName>
</protein>
<evidence type="ECO:0000313" key="6">
    <source>
        <dbReference type="Proteomes" id="UP000199503"/>
    </source>
</evidence>
<dbReference type="PANTHER" id="PTHR22674:SF6">
    <property type="entry name" value="NTPASE KAP FAMILY P-LOOP DOMAIN-CONTAINING PROTEIN 1"/>
    <property type="match status" value="1"/>
</dbReference>
<dbReference type="STRING" id="65499.SAMN04488000_1163"/>
<gene>
    <name evidence="5" type="ORF">SAMN04488000_1163</name>
</gene>
<keyword evidence="3" id="KW-0812">Transmembrane</keyword>
<dbReference type="PROSITE" id="PS50294">
    <property type="entry name" value="WD_REPEATS_REGION"/>
    <property type="match status" value="1"/>
</dbReference>
<evidence type="ECO:0000256" key="3">
    <source>
        <dbReference type="SAM" id="Phobius"/>
    </source>
</evidence>
<name>A0A1H9ULQ2_9PSEU</name>
<evidence type="ECO:0000259" key="4">
    <source>
        <dbReference type="Pfam" id="PF07693"/>
    </source>
</evidence>
<dbReference type="EMBL" id="FOFV01000016">
    <property type="protein sequence ID" value="SES10292.1"/>
    <property type="molecule type" value="Genomic_DNA"/>
</dbReference>
<accession>A0A1H9ULQ2</accession>
<dbReference type="Pfam" id="PF00400">
    <property type="entry name" value="WD40"/>
    <property type="match status" value="1"/>
</dbReference>
<dbReference type="Pfam" id="PF07693">
    <property type="entry name" value="KAP_NTPase"/>
    <property type="match status" value="2"/>
</dbReference>
<feature type="transmembrane region" description="Helical" evidence="3">
    <location>
        <begin position="371"/>
        <end position="392"/>
    </location>
</feature>
<dbReference type="SUPFAM" id="SSF52540">
    <property type="entry name" value="P-loop containing nucleoside triphosphate hydrolases"/>
    <property type="match status" value="1"/>
</dbReference>
<keyword evidence="3" id="KW-0472">Membrane</keyword>
<reference evidence="6" key="1">
    <citation type="submission" date="2016-10" db="EMBL/GenBank/DDBJ databases">
        <authorList>
            <person name="Varghese N."/>
            <person name="Submissions S."/>
        </authorList>
    </citation>
    <scope>NUCLEOTIDE SEQUENCE [LARGE SCALE GENOMIC DNA]</scope>
    <source>
        <strain evidence="6">DSM 44437</strain>
    </source>
</reference>
<dbReference type="SMART" id="SM00320">
    <property type="entry name" value="WD40"/>
    <property type="match status" value="2"/>
</dbReference>
<feature type="transmembrane region" description="Helical" evidence="3">
    <location>
        <begin position="344"/>
        <end position="365"/>
    </location>
</feature>
<proteinExistence type="predicted"/>
<organism evidence="5 6">
    <name type="scientific">Lentzea albida</name>
    <dbReference type="NCBI Taxonomy" id="65499"/>
    <lineage>
        <taxon>Bacteria</taxon>
        <taxon>Bacillati</taxon>
        <taxon>Actinomycetota</taxon>
        <taxon>Actinomycetes</taxon>
        <taxon>Pseudonocardiales</taxon>
        <taxon>Pseudonocardiaceae</taxon>
        <taxon>Lentzea</taxon>
    </lineage>
</organism>